<dbReference type="AlphaFoldDB" id="H0EI71"/>
<reference evidence="1 2" key="1">
    <citation type="journal article" date="2012" name="Eukaryot. Cell">
        <title>Genome sequence of the fungus Glarea lozoyensis: the first genome sequence of a species from the Helotiaceae family.</title>
        <authorList>
            <person name="Youssar L."/>
            <person name="Gruening B.A."/>
            <person name="Erxleben A."/>
            <person name="Guenther S."/>
            <person name="Huettel W."/>
        </authorList>
    </citation>
    <scope>NUCLEOTIDE SEQUENCE [LARGE SCALE GENOMIC DNA]</scope>
    <source>
        <strain evidence="2">ATCC 74030 / MF5533</strain>
    </source>
</reference>
<dbReference type="HOGENOM" id="CLU_3320159_0_0_1"/>
<dbReference type="InParanoid" id="H0EI71"/>
<accession>H0EI71</accession>
<comment type="caution">
    <text evidence="1">The sequence shown here is derived from an EMBL/GenBank/DDBJ whole genome shotgun (WGS) entry which is preliminary data.</text>
</comment>
<proteinExistence type="predicted"/>
<gene>
    <name evidence="1" type="ORF">M7I_2221</name>
</gene>
<dbReference type="EMBL" id="AGUE01000044">
    <property type="protein sequence ID" value="EHL01864.1"/>
    <property type="molecule type" value="Genomic_DNA"/>
</dbReference>
<dbReference type="Proteomes" id="UP000005446">
    <property type="component" value="Unassembled WGS sequence"/>
</dbReference>
<sequence length="39" mass="4668">MRAKCYQIVEESLDSDTWCQDDKKPFRAWNAARARFTDD</sequence>
<name>H0EI71_GLAL7</name>
<evidence type="ECO:0000313" key="2">
    <source>
        <dbReference type="Proteomes" id="UP000005446"/>
    </source>
</evidence>
<organism evidence="1 2">
    <name type="scientific">Glarea lozoyensis (strain ATCC 74030 / MF5533)</name>
    <dbReference type="NCBI Taxonomy" id="1104152"/>
    <lineage>
        <taxon>Eukaryota</taxon>
        <taxon>Fungi</taxon>
        <taxon>Dikarya</taxon>
        <taxon>Ascomycota</taxon>
        <taxon>Pezizomycotina</taxon>
        <taxon>Leotiomycetes</taxon>
        <taxon>Helotiales</taxon>
        <taxon>Helotiaceae</taxon>
        <taxon>Glarea</taxon>
    </lineage>
</organism>
<keyword evidence="2" id="KW-1185">Reference proteome</keyword>
<protein>
    <submittedName>
        <fullName evidence="1">Uncharacterized protein</fullName>
    </submittedName>
</protein>
<evidence type="ECO:0000313" key="1">
    <source>
        <dbReference type="EMBL" id="EHL01864.1"/>
    </source>
</evidence>